<protein>
    <submittedName>
        <fullName evidence="1">Gliding motility lipoprotein GldD</fullName>
    </submittedName>
</protein>
<dbReference type="Proteomes" id="UP001610063">
    <property type="component" value="Unassembled WGS sequence"/>
</dbReference>
<keyword evidence="2" id="KW-1185">Reference proteome</keyword>
<dbReference type="NCBIfam" id="TIGR03512">
    <property type="entry name" value="GldD_lipo"/>
    <property type="match status" value="1"/>
</dbReference>
<dbReference type="InterPro" id="IPR019850">
    <property type="entry name" value="GldD-like"/>
</dbReference>
<evidence type="ECO:0000313" key="2">
    <source>
        <dbReference type="Proteomes" id="UP001610063"/>
    </source>
</evidence>
<sequence>MTIRISILFLISILVLSCGQNPYLPKPKGYNRIDLPAHEYTALADSFPYQFEYSKHARILKDSSWITERYWIDIFYPAMDANIQLTYKPIKNKAELMQEYFSDSYKLTSQHNVKAYAIDEKVLELPNGDFASFTELEGEVPTQLQFHVSDSTAHFLRGALYFKTATKNDSLAPVIRYLKEDALHLLETLEWND</sequence>
<reference evidence="1 2" key="1">
    <citation type="journal article" date="2013" name="Int. J. Syst. Evol. Microbiol.">
        <title>Marinoscillum luteum sp. nov., isolated from marine sediment.</title>
        <authorList>
            <person name="Cha I.T."/>
            <person name="Park S.J."/>
            <person name="Kim S.J."/>
            <person name="Kim J.G."/>
            <person name="Jung M.Y."/>
            <person name="Shin K.S."/>
            <person name="Kwon K.K."/>
            <person name="Yang S.H."/>
            <person name="Seo Y.S."/>
            <person name="Rhee S.K."/>
        </authorList>
    </citation>
    <scope>NUCLEOTIDE SEQUENCE [LARGE SCALE GENOMIC DNA]</scope>
    <source>
        <strain evidence="1 2">KCTC 23939</strain>
    </source>
</reference>
<comment type="caution">
    <text evidence="1">The sequence shown here is derived from an EMBL/GenBank/DDBJ whole genome shotgun (WGS) entry which is preliminary data.</text>
</comment>
<dbReference type="EMBL" id="JBIPKE010000016">
    <property type="protein sequence ID" value="MFH6983840.1"/>
    <property type="molecule type" value="Genomic_DNA"/>
</dbReference>
<keyword evidence="1" id="KW-0449">Lipoprotein</keyword>
<dbReference type="Pfam" id="PF25593">
    <property type="entry name" value="GldD_lipo"/>
    <property type="match status" value="1"/>
</dbReference>
<proteinExistence type="predicted"/>
<gene>
    <name evidence="1" type="primary">gldD</name>
    <name evidence="1" type="ORF">ACHKAR_10330</name>
</gene>
<organism evidence="1 2">
    <name type="scientific">Marinoscillum luteum</name>
    <dbReference type="NCBI Taxonomy" id="861051"/>
    <lineage>
        <taxon>Bacteria</taxon>
        <taxon>Pseudomonadati</taxon>
        <taxon>Bacteroidota</taxon>
        <taxon>Cytophagia</taxon>
        <taxon>Cytophagales</taxon>
        <taxon>Reichenbachiellaceae</taxon>
        <taxon>Marinoscillum</taxon>
    </lineage>
</organism>
<dbReference type="PROSITE" id="PS51257">
    <property type="entry name" value="PROKAR_LIPOPROTEIN"/>
    <property type="match status" value="1"/>
</dbReference>
<dbReference type="RefSeq" id="WP_159582495.1">
    <property type="nucleotide sequence ID" value="NZ_JBIPKE010000016.1"/>
</dbReference>
<evidence type="ECO:0000313" key="1">
    <source>
        <dbReference type="EMBL" id="MFH6983840.1"/>
    </source>
</evidence>
<accession>A0ABW7N9U8</accession>
<name>A0ABW7N9U8_9BACT</name>